<keyword evidence="2" id="KW-1185">Reference proteome</keyword>
<accession>A0A6A6UP12</accession>
<evidence type="ECO:0000313" key="1">
    <source>
        <dbReference type="EMBL" id="KAF2672818.1"/>
    </source>
</evidence>
<protein>
    <recommendedName>
        <fullName evidence="3">Aminodeoxychorismate lyase</fullName>
    </recommendedName>
</protein>
<dbReference type="EMBL" id="MU004231">
    <property type="protein sequence ID" value="KAF2672818.1"/>
    <property type="molecule type" value="Genomic_DNA"/>
</dbReference>
<reference evidence="1" key="1">
    <citation type="journal article" date="2020" name="Stud. Mycol.">
        <title>101 Dothideomycetes genomes: a test case for predicting lifestyles and emergence of pathogens.</title>
        <authorList>
            <person name="Haridas S."/>
            <person name="Albert R."/>
            <person name="Binder M."/>
            <person name="Bloem J."/>
            <person name="Labutti K."/>
            <person name="Salamov A."/>
            <person name="Andreopoulos B."/>
            <person name="Baker S."/>
            <person name="Barry K."/>
            <person name="Bills G."/>
            <person name="Bluhm B."/>
            <person name="Cannon C."/>
            <person name="Castanera R."/>
            <person name="Culley D."/>
            <person name="Daum C."/>
            <person name="Ezra D."/>
            <person name="Gonzalez J."/>
            <person name="Henrissat B."/>
            <person name="Kuo A."/>
            <person name="Liang C."/>
            <person name="Lipzen A."/>
            <person name="Lutzoni F."/>
            <person name="Magnuson J."/>
            <person name="Mondo S."/>
            <person name="Nolan M."/>
            <person name="Ohm R."/>
            <person name="Pangilinan J."/>
            <person name="Park H.-J."/>
            <person name="Ramirez L."/>
            <person name="Alfaro M."/>
            <person name="Sun H."/>
            <person name="Tritt A."/>
            <person name="Yoshinaga Y."/>
            <person name="Zwiers L.-H."/>
            <person name="Turgeon B."/>
            <person name="Goodwin S."/>
            <person name="Spatafora J."/>
            <person name="Crous P."/>
            <person name="Grigoriev I."/>
        </authorList>
    </citation>
    <scope>NUCLEOTIDE SEQUENCE</scope>
    <source>
        <strain evidence="1">CBS 115976</strain>
    </source>
</reference>
<organism evidence="1 2">
    <name type="scientific">Microthyrium microscopicum</name>
    <dbReference type="NCBI Taxonomy" id="703497"/>
    <lineage>
        <taxon>Eukaryota</taxon>
        <taxon>Fungi</taxon>
        <taxon>Dikarya</taxon>
        <taxon>Ascomycota</taxon>
        <taxon>Pezizomycotina</taxon>
        <taxon>Dothideomycetes</taxon>
        <taxon>Dothideomycetes incertae sedis</taxon>
        <taxon>Microthyriales</taxon>
        <taxon>Microthyriaceae</taxon>
        <taxon>Microthyrium</taxon>
    </lineage>
</organism>
<proteinExistence type="predicted"/>
<dbReference type="GO" id="GO:0003824">
    <property type="term" value="F:catalytic activity"/>
    <property type="evidence" value="ECO:0007669"/>
    <property type="project" value="InterPro"/>
</dbReference>
<dbReference type="Proteomes" id="UP000799302">
    <property type="component" value="Unassembled WGS sequence"/>
</dbReference>
<gene>
    <name evidence="1" type="ORF">BT63DRAFT_409896</name>
</gene>
<dbReference type="OrthoDB" id="5288718at2759"/>
<dbReference type="Gene3D" id="3.20.10.10">
    <property type="entry name" value="D-amino Acid Aminotransferase, subunit A, domain 2"/>
    <property type="match status" value="1"/>
</dbReference>
<dbReference type="AlphaFoldDB" id="A0A6A6UP12"/>
<dbReference type="InterPro" id="IPR001544">
    <property type="entry name" value="Aminotrans_IV"/>
</dbReference>
<name>A0A6A6UP12_9PEZI</name>
<dbReference type="InterPro" id="IPR043132">
    <property type="entry name" value="BCAT-like_C"/>
</dbReference>
<evidence type="ECO:0008006" key="3">
    <source>
        <dbReference type="Google" id="ProtNLM"/>
    </source>
</evidence>
<evidence type="ECO:0000313" key="2">
    <source>
        <dbReference type="Proteomes" id="UP000799302"/>
    </source>
</evidence>
<dbReference type="Pfam" id="PF01063">
    <property type="entry name" value="Aminotran_4"/>
    <property type="match status" value="1"/>
</dbReference>
<dbReference type="SUPFAM" id="SSF56752">
    <property type="entry name" value="D-aminoacid aminotransferase-like PLP-dependent enzymes"/>
    <property type="match status" value="1"/>
</dbReference>
<dbReference type="InterPro" id="IPR036038">
    <property type="entry name" value="Aminotransferase-like"/>
</dbReference>
<sequence length="333" mass="37293">MSASGNNTVGVASHPDDKVKDVPYIFTSLRYDPLLRDFEDPLKQKTKSASSHGRNNPWYNSPLYHCRFHQERLIQAAQKLDLKECLRRPCLKSPESFEIYILGAYGRYLETSDNHAISSDTPLKIRFVMTEPGTGKSTSTEDIIKISFDPTPATSLDLLYPTSLTLTPIQRQSLKPHYTVVLDYLPTEITLYTTIKTERRAMYTAARERMDTLLAALHTENIKTASTITSDATEIILFNPAGQITEGSVTSVYFYRDGRWITPPVGMEYGGLAGTARRWALEMGICEERVVTRDSVKEGEEVWLSNGVRGFLPGVVLWARGEPGTNGSGEQDE</sequence>